<dbReference type="PROSITE" id="PS51819">
    <property type="entry name" value="VOC"/>
    <property type="match status" value="1"/>
</dbReference>
<feature type="domain" description="VOC" evidence="2">
    <location>
        <begin position="10"/>
        <end position="150"/>
    </location>
</feature>
<evidence type="ECO:0000256" key="1">
    <source>
        <dbReference type="ARBA" id="ARBA00022723"/>
    </source>
</evidence>
<organism evidence="3 4">
    <name type="scientific">Herbinix hemicellulosilytica</name>
    <dbReference type="NCBI Taxonomy" id="1564487"/>
    <lineage>
        <taxon>Bacteria</taxon>
        <taxon>Bacillati</taxon>
        <taxon>Bacillota</taxon>
        <taxon>Clostridia</taxon>
        <taxon>Lachnospirales</taxon>
        <taxon>Lachnospiraceae</taxon>
        <taxon>Herbinix</taxon>
    </lineage>
</organism>
<dbReference type="GO" id="GO:0004493">
    <property type="term" value="F:methylmalonyl-CoA epimerase activity"/>
    <property type="evidence" value="ECO:0007669"/>
    <property type="project" value="TreeGrafter"/>
</dbReference>
<dbReference type="PANTHER" id="PTHR43048">
    <property type="entry name" value="METHYLMALONYL-COA EPIMERASE"/>
    <property type="match status" value="1"/>
</dbReference>
<protein>
    <recommendedName>
        <fullName evidence="2">VOC domain-containing protein</fullName>
    </recommendedName>
</protein>
<dbReference type="InterPro" id="IPR029068">
    <property type="entry name" value="Glyas_Bleomycin-R_OHBP_Dase"/>
</dbReference>
<dbReference type="GO" id="GO:0046491">
    <property type="term" value="P:L-methylmalonyl-CoA metabolic process"/>
    <property type="evidence" value="ECO:0007669"/>
    <property type="project" value="TreeGrafter"/>
</dbReference>
<dbReference type="GO" id="GO:0046872">
    <property type="term" value="F:metal ion binding"/>
    <property type="evidence" value="ECO:0007669"/>
    <property type="project" value="UniProtKB-KW"/>
</dbReference>
<dbReference type="AlphaFoldDB" id="A0A0H5SD57"/>
<dbReference type="EMBL" id="CVTD020000005">
    <property type="protein sequence ID" value="CRZ33277.1"/>
    <property type="molecule type" value="Genomic_DNA"/>
</dbReference>
<dbReference type="Proteomes" id="UP000236497">
    <property type="component" value="Unassembled WGS sequence"/>
</dbReference>
<reference evidence="3 4" key="1">
    <citation type="submission" date="2015-06" db="EMBL/GenBank/DDBJ databases">
        <authorList>
            <person name="Wibberg Daniel"/>
        </authorList>
    </citation>
    <scope>NUCLEOTIDE SEQUENCE [LARGE SCALE GENOMIC DNA]</scope>
    <source>
        <strain evidence="3 4">T3/55T</strain>
    </source>
</reference>
<dbReference type="Gene3D" id="3.10.180.10">
    <property type="entry name" value="2,3-Dihydroxybiphenyl 1,2-Dioxygenase, domain 1"/>
    <property type="match status" value="1"/>
</dbReference>
<dbReference type="InterPro" id="IPR037523">
    <property type="entry name" value="VOC_core"/>
</dbReference>
<dbReference type="OrthoDB" id="9788468at2"/>
<sequence length="152" mass="17280">MEKNIMGTNVVTQIGILCHDIEKTAQAYADLFGIEKPEIVMTATEDIAKTVYRGNPTPARVKQAFFHVGPNLDIELLEPDHEPSTWRHDLDTYGEGIHHIAFVVDGIKHVVEKFERNGMKEIQKGEWIGGRYSYIDAKDLLKVTVELLEFDK</sequence>
<evidence type="ECO:0000313" key="4">
    <source>
        <dbReference type="Proteomes" id="UP000236497"/>
    </source>
</evidence>
<dbReference type="SUPFAM" id="SSF54593">
    <property type="entry name" value="Glyoxalase/Bleomycin resistance protein/Dihydroxybiphenyl dioxygenase"/>
    <property type="match status" value="1"/>
</dbReference>
<evidence type="ECO:0000313" key="3">
    <source>
        <dbReference type="EMBL" id="CRZ33277.1"/>
    </source>
</evidence>
<keyword evidence="4" id="KW-1185">Reference proteome</keyword>
<dbReference type="PANTHER" id="PTHR43048:SF3">
    <property type="entry name" value="METHYLMALONYL-COA EPIMERASE, MITOCHONDRIAL"/>
    <property type="match status" value="1"/>
</dbReference>
<evidence type="ECO:0000259" key="2">
    <source>
        <dbReference type="PROSITE" id="PS51819"/>
    </source>
</evidence>
<dbReference type="Pfam" id="PF13669">
    <property type="entry name" value="Glyoxalase_4"/>
    <property type="match status" value="1"/>
</dbReference>
<proteinExistence type="predicted"/>
<dbReference type="InterPro" id="IPR051785">
    <property type="entry name" value="MMCE/EMCE_epimerase"/>
</dbReference>
<gene>
    <name evidence="3" type="ORF">HHT355_0062</name>
</gene>
<name>A0A0H5SD57_HERHM</name>
<keyword evidence="1" id="KW-0479">Metal-binding</keyword>
<dbReference type="RefSeq" id="WP_103201468.1">
    <property type="nucleotide sequence ID" value="NZ_CVTD020000005.1"/>
</dbReference>
<accession>A0A0H5SD57</accession>